<dbReference type="Proteomes" id="UP001054902">
    <property type="component" value="Unassembled WGS sequence"/>
</dbReference>
<comment type="caution">
    <text evidence="3">The sequence shown here is derived from an EMBL/GenBank/DDBJ whole genome shotgun (WGS) entry which is preliminary data.</text>
</comment>
<sequence length="586" mass="63769">MKLHQMSQIIPCSSVSRVILTSFIISSIACITEASYSNIDFRIRRGTFGYVQRDDSSILNLRPLPLFIRGGDSEEQAGLDCDDDEEKNDAVQNQSDDEIEQEEEGEDLIHIEKEEVVTNDHYSSEYESEYESGDETKSDESEEENEEQETIGVEVMIQEEAEQSSVTLSVSELTQRKEKALELRTKGKEYHDIGNFDLASITFRDAAIKLEEALEELQEHEGDNQDLLTQLTEERATCRLHEALCHLKNKKFAESVASCTAVLKDGVEVIEIISECEDDSDDSLAEDEDGVPTVETVVRVNAEDDEKLTSSSTLSPAVRARAYHRRAKARLALGDTPGALDDSRSAAFLGDRNAVALYGRLMRESSGTGSMSENMFDSSSAMNGLFGSSSSPFDSFMGSSPFSSDASASSGSTDLLSSLLGSGSPNSSDSSSLPFSPLSMLGGMNGAGSEGGMGSLAKSVLTSIAKKAEDEETQEQICSYLNALDASQIISLSSMAGMPLNQNTADRIVSFANGVTPRGINKSVKLTKKIIFVGNLMRKTFKVIGKYKHLIILACIIGWLKSAIQRPIVVKKVVQKTAETTASFLL</sequence>
<organism evidence="3 4">
    <name type="scientific">Chaetoceros tenuissimus</name>
    <dbReference type="NCBI Taxonomy" id="426638"/>
    <lineage>
        <taxon>Eukaryota</taxon>
        <taxon>Sar</taxon>
        <taxon>Stramenopiles</taxon>
        <taxon>Ochrophyta</taxon>
        <taxon>Bacillariophyta</taxon>
        <taxon>Coscinodiscophyceae</taxon>
        <taxon>Chaetocerotophycidae</taxon>
        <taxon>Chaetocerotales</taxon>
        <taxon>Chaetocerotaceae</taxon>
        <taxon>Chaetoceros</taxon>
    </lineage>
</organism>
<dbReference type="AlphaFoldDB" id="A0AAD3D0U0"/>
<keyword evidence="4" id="KW-1185">Reference proteome</keyword>
<feature type="region of interest" description="Disordered" evidence="2">
    <location>
        <begin position="72"/>
        <end position="150"/>
    </location>
</feature>
<dbReference type="PROSITE" id="PS51257">
    <property type="entry name" value="PROKAR_LIPOPROTEIN"/>
    <property type="match status" value="1"/>
</dbReference>
<feature type="compositionally biased region" description="Acidic residues" evidence="2">
    <location>
        <begin position="95"/>
        <end position="106"/>
    </location>
</feature>
<evidence type="ECO:0000313" key="4">
    <source>
        <dbReference type="Proteomes" id="UP001054902"/>
    </source>
</evidence>
<feature type="compositionally biased region" description="Acidic residues" evidence="2">
    <location>
        <begin position="140"/>
        <end position="149"/>
    </location>
</feature>
<name>A0AAD3D0U0_9STRA</name>
<proteinExistence type="predicted"/>
<feature type="compositionally biased region" description="Basic and acidic residues" evidence="2">
    <location>
        <begin position="107"/>
        <end position="124"/>
    </location>
</feature>
<dbReference type="SUPFAM" id="SSF48452">
    <property type="entry name" value="TPR-like"/>
    <property type="match status" value="1"/>
</dbReference>
<protein>
    <submittedName>
        <fullName evidence="3">Uncharacterized protein</fullName>
    </submittedName>
</protein>
<reference evidence="3 4" key="1">
    <citation type="journal article" date="2021" name="Sci. Rep.">
        <title>The genome of the diatom Chaetoceros tenuissimus carries an ancient integrated fragment of an extant virus.</title>
        <authorList>
            <person name="Hongo Y."/>
            <person name="Kimura K."/>
            <person name="Takaki Y."/>
            <person name="Yoshida Y."/>
            <person name="Baba S."/>
            <person name="Kobayashi G."/>
            <person name="Nagasaki K."/>
            <person name="Hano T."/>
            <person name="Tomaru Y."/>
        </authorList>
    </citation>
    <scope>NUCLEOTIDE SEQUENCE [LARGE SCALE GENOMIC DNA]</scope>
    <source>
        <strain evidence="3 4">NIES-3715</strain>
    </source>
</reference>
<evidence type="ECO:0000256" key="1">
    <source>
        <dbReference type="SAM" id="Coils"/>
    </source>
</evidence>
<evidence type="ECO:0000313" key="3">
    <source>
        <dbReference type="EMBL" id="GFH54696.1"/>
    </source>
</evidence>
<feature type="compositionally biased region" description="Acidic residues" evidence="2">
    <location>
        <begin position="73"/>
        <end position="87"/>
    </location>
</feature>
<dbReference type="InterPro" id="IPR011990">
    <property type="entry name" value="TPR-like_helical_dom_sf"/>
</dbReference>
<keyword evidence="1" id="KW-0175">Coiled coil</keyword>
<feature type="coiled-coil region" evidence="1">
    <location>
        <begin position="203"/>
        <end position="237"/>
    </location>
</feature>
<accession>A0AAD3D0U0</accession>
<dbReference type="EMBL" id="BLLK01000047">
    <property type="protein sequence ID" value="GFH54696.1"/>
    <property type="molecule type" value="Genomic_DNA"/>
</dbReference>
<gene>
    <name evidence="3" type="ORF">CTEN210_11172</name>
</gene>
<dbReference type="Gene3D" id="1.25.40.10">
    <property type="entry name" value="Tetratricopeptide repeat domain"/>
    <property type="match status" value="1"/>
</dbReference>
<evidence type="ECO:0000256" key="2">
    <source>
        <dbReference type="SAM" id="MobiDB-lite"/>
    </source>
</evidence>